<name>A0A4S8PC77_9ACTN</name>
<protein>
    <submittedName>
        <fullName evidence="1">Uncharacterized protein</fullName>
    </submittedName>
</protein>
<reference evidence="1 2" key="1">
    <citation type="journal article" date="2018" name="Int. J. Syst. Evol. Microbiol.">
        <title>Glycomyces paridis sp. nov., isolated from the medicinal plant Paris polyphylla.</title>
        <authorList>
            <person name="Fang X.M."/>
            <person name="Bai J.L."/>
            <person name="Su J."/>
            <person name="Zhao L.L."/>
            <person name="Liu H.Y."/>
            <person name="Ma B.P."/>
            <person name="Zhang Y.Q."/>
            <person name="Yu L.Y."/>
        </authorList>
    </citation>
    <scope>NUCLEOTIDE SEQUENCE [LARGE SCALE GENOMIC DNA]</scope>
    <source>
        <strain evidence="1 2">CPCC 204357</strain>
    </source>
</reference>
<keyword evidence="2" id="KW-1185">Reference proteome</keyword>
<dbReference type="Proteomes" id="UP000305792">
    <property type="component" value="Unassembled WGS sequence"/>
</dbReference>
<evidence type="ECO:0000313" key="2">
    <source>
        <dbReference type="Proteomes" id="UP000305792"/>
    </source>
</evidence>
<dbReference type="AlphaFoldDB" id="A0A4S8PC77"/>
<accession>A0A4S8PC77</accession>
<organism evidence="1 2">
    <name type="scientific">Glycomyces paridis</name>
    <dbReference type="NCBI Taxonomy" id="2126555"/>
    <lineage>
        <taxon>Bacteria</taxon>
        <taxon>Bacillati</taxon>
        <taxon>Actinomycetota</taxon>
        <taxon>Actinomycetes</taxon>
        <taxon>Glycomycetales</taxon>
        <taxon>Glycomycetaceae</taxon>
        <taxon>Glycomyces</taxon>
    </lineage>
</organism>
<proteinExistence type="predicted"/>
<comment type="caution">
    <text evidence="1">The sequence shown here is derived from an EMBL/GenBank/DDBJ whole genome shotgun (WGS) entry which is preliminary data.</text>
</comment>
<gene>
    <name evidence="1" type="ORF">E9998_13100</name>
</gene>
<dbReference type="EMBL" id="STGX01000009">
    <property type="protein sequence ID" value="THV27923.1"/>
    <property type="molecule type" value="Genomic_DNA"/>
</dbReference>
<evidence type="ECO:0000313" key="1">
    <source>
        <dbReference type="EMBL" id="THV27923.1"/>
    </source>
</evidence>
<dbReference type="RefSeq" id="WP_136530156.1">
    <property type="nucleotide sequence ID" value="NZ_STGX01000009.1"/>
</dbReference>
<sequence>MSTYGIPAHIQSQLDQQHAAMTTALSELRAKLDRAGIGDLDAPERVIGIRTVLTLAPNTTRDVLLSLAAIAISHLYDTDTALLDDLEGIDPS</sequence>